<comment type="caution">
    <text evidence="1">The sequence shown here is derived from an EMBL/GenBank/DDBJ whole genome shotgun (WGS) entry which is preliminary data.</text>
</comment>
<accession>A0A2S9YVZ3</accession>
<name>A0A2S9YVZ3_9BACT</name>
<dbReference type="EMBL" id="PVNL01000029">
    <property type="protein sequence ID" value="PRQ09267.1"/>
    <property type="molecule type" value="Genomic_DNA"/>
</dbReference>
<evidence type="ECO:0008006" key="3">
    <source>
        <dbReference type="Google" id="ProtNLM"/>
    </source>
</evidence>
<evidence type="ECO:0000313" key="2">
    <source>
        <dbReference type="Proteomes" id="UP000238823"/>
    </source>
</evidence>
<dbReference type="OrthoDB" id="5516945at2"/>
<dbReference type="AlphaFoldDB" id="A0A2S9YVZ3"/>
<dbReference type="RefSeq" id="WP_146157340.1">
    <property type="nucleotide sequence ID" value="NZ_PVNL01000029.1"/>
</dbReference>
<evidence type="ECO:0000313" key="1">
    <source>
        <dbReference type="EMBL" id="PRQ09267.1"/>
    </source>
</evidence>
<protein>
    <recommendedName>
        <fullName evidence="3">Roadblock/LAMTOR2 domain-containing protein</fullName>
    </recommendedName>
</protein>
<proteinExistence type="predicted"/>
<organism evidence="1 2">
    <name type="scientific">Enhygromyxa salina</name>
    <dbReference type="NCBI Taxonomy" id="215803"/>
    <lineage>
        <taxon>Bacteria</taxon>
        <taxon>Pseudomonadati</taxon>
        <taxon>Myxococcota</taxon>
        <taxon>Polyangia</taxon>
        <taxon>Nannocystales</taxon>
        <taxon>Nannocystaceae</taxon>
        <taxon>Enhygromyxa</taxon>
    </lineage>
</organism>
<gene>
    <name evidence="1" type="ORF">ENSA7_09580</name>
</gene>
<reference evidence="1 2" key="1">
    <citation type="submission" date="2018-03" db="EMBL/GenBank/DDBJ databases">
        <title>Draft Genome Sequences of the Obligatory Marine Myxobacteria Enhygromyxa salina SWB007.</title>
        <authorList>
            <person name="Poehlein A."/>
            <person name="Moghaddam J.A."/>
            <person name="Harms H."/>
            <person name="Alanjari M."/>
            <person name="Koenig G.M."/>
            <person name="Daniel R."/>
            <person name="Schaeberle T.F."/>
        </authorList>
    </citation>
    <scope>NUCLEOTIDE SEQUENCE [LARGE SCALE GENOMIC DNA]</scope>
    <source>
        <strain evidence="1 2">SWB007</strain>
    </source>
</reference>
<sequence length="134" mass="14670">MTDRQDDVIDRGVSEFGELLGALLERNPGALGAVLSDGVDDTIDTAYRPAEISKIDVSIAGAQVGQPMTHLNISSIIFGLGRAQVVIETAESVLITKVLWEKYLLTLILNRRANFARAMRDFDETAEQLLALLR</sequence>
<dbReference type="Proteomes" id="UP000238823">
    <property type="component" value="Unassembled WGS sequence"/>
</dbReference>